<reference evidence="1 2" key="1">
    <citation type="submission" date="2018-07" db="EMBL/GenBank/DDBJ databases">
        <title>Venubactetium sediminum gen. nov., sp. nov., isolated from a marine solar saltern.</title>
        <authorList>
            <person name="Wang S."/>
        </authorList>
    </citation>
    <scope>NUCLEOTIDE SEQUENCE [LARGE SCALE GENOMIC DNA]</scope>
    <source>
        <strain evidence="1 2">WD2A32</strain>
    </source>
</reference>
<dbReference type="Proteomes" id="UP000253941">
    <property type="component" value="Unassembled WGS sequence"/>
</dbReference>
<comment type="caution">
    <text evidence="1">The sequence shown here is derived from an EMBL/GenBank/DDBJ whole genome shotgun (WGS) entry which is preliminary data.</text>
</comment>
<keyword evidence="2" id="KW-1185">Reference proteome</keyword>
<proteinExistence type="predicted"/>
<evidence type="ECO:0000313" key="2">
    <source>
        <dbReference type="Proteomes" id="UP000253941"/>
    </source>
</evidence>
<sequence>MPRTHDTYAYPASLETDEDGRTLVSFHDLPGAHTDGATRAEALDNAGDCLEEAIAAAIAADEDVPPPSRAGRGEVVVPVPLRMASKLALHRAMRRNGVGVRELARRLGCDAKEAQRLADPRYMSKIDRLAQAVRAAGGAALELHERELA</sequence>
<dbReference type="AlphaFoldDB" id="A0A369T7Z7"/>
<gene>
    <name evidence="1" type="ORF">DRB17_17905</name>
</gene>
<evidence type="ECO:0000313" key="1">
    <source>
        <dbReference type="EMBL" id="RDD60475.1"/>
    </source>
</evidence>
<dbReference type="RefSeq" id="WP_114583600.1">
    <property type="nucleotide sequence ID" value="NZ_QPMH01000026.1"/>
</dbReference>
<dbReference type="SUPFAM" id="SSF143100">
    <property type="entry name" value="TTHA1013/TTHA0281-like"/>
    <property type="match status" value="1"/>
</dbReference>
<dbReference type="Gene3D" id="3.30.160.250">
    <property type="match status" value="1"/>
</dbReference>
<name>A0A369T7Z7_9PROT</name>
<dbReference type="InterPro" id="IPR035069">
    <property type="entry name" value="TTHA1013/TTHA0281-like"/>
</dbReference>
<protein>
    <submittedName>
        <fullName evidence="1">Type II toxin-antitoxin system HicB family antitoxin</fullName>
    </submittedName>
</protein>
<dbReference type="EMBL" id="QPMH01000026">
    <property type="protein sequence ID" value="RDD60475.1"/>
    <property type="molecule type" value="Genomic_DNA"/>
</dbReference>
<organism evidence="1 2">
    <name type="scientific">Ferruginivarius sediminum</name>
    <dbReference type="NCBI Taxonomy" id="2661937"/>
    <lineage>
        <taxon>Bacteria</taxon>
        <taxon>Pseudomonadati</taxon>
        <taxon>Pseudomonadota</taxon>
        <taxon>Alphaproteobacteria</taxon>
        <taxon>Rhodospirillales</taxon>
        <taxon>Rhodospirillaceae</taxon>
        <taxon>Ferruginivarius</taxon>
    </lineage>
</organism>
<accession>A0A369T7Z7</accession>